<dbReference type="STRING" id="1122930.SAMN02745168_0843"/>
<dbReference type="CDD" id="cd06223">
    <property type="entry name" value="PRTases_typeI"/>
    <property type="match status" value="1"/>
</dbReference>
<dbReference type="SUPFAM" id="SSF53271">
    <property type="entry name" value="PRTase-like"/>
    <property type="match status" value="1"/>
</dbReference>
<dbReference type="Pfam" id="PF18912">
    <property type="entry name" value="DZR_2"/>
    <property type="match status" value="1"/>
</dbReference>
<proteinExistence type="inferred from homology"/>
<dbReference type="AlphaFoldDB" id="A0A1W1Z0R7"/>
<dbReference type="RefSeq" id="WP_084233445.1">
    <property type="nucleotide sequence ID" value="NZ_FWXW01000001.1"/>
</dbReference>
<gene>
    <name evidence="4" type="ORF">SAMN02745168_0843</name>
</gene>
<comment type="similarity">
    <text evidence="1">Belongs to the ComF/GntX family.</text>
</comment>
<organism evidence="4 5">
    <name type="scientific">Papillibacter cinnamivorans DSM 12816</name>
    <dbReference type="NCBI Taxonomy" id="1122930"/>
    <lineage>
        <taxon>Bacteria</taxon>
        <taxon>Bacillati</taxon>
        <taxon>Bacillota</taxon>
        <taxon>Clostridia</taxon>
        <taxon>Eubacteriales</taxon>
        <taxon>Oscillospiraceae</taxon>
        <taxon>Papillibacter</taxon>
    </lineage>
</organism>
<dbReference type="PANTHER" id="PTHR47505:SF1">
    <property type="entry name" value="DNA UTILIZATION PROTEIN YHGH"/>
    <property type="match status" value="1"/>
</dbReference>
<reference evidence="4 5" key="1">
    <citation type="submission" date="2017-04" db="EMBL/GenBank/DDBJ databases">
        <authorList>
            <person name="Afonso C.L."/>
            <person name="Miller P.J."/>
            <person name="Scott M.A."/>
            <person name="Spackman E."/>
            <person name="Goraichik I."/>
            <person name="Dimitrov K.M."/>
            <person name="Suarez D.L."/>
            <person name="Swayne D.E."/>
        </authorList>
    </citation>
    <scope>NUCLEOTIDE SEQUENCE [LARGE SCALE GENOMIC DNA]</scope>
    <source>
        <strain evidence="4 5">DSM 12816</strain>
    </source>
</reference>
<feature type="domain" description="Phosphoribosyltransferase" evidence="2">
    <location>
        <begin position="124"/>
        <end position="217"/>
    </location>
</feature>
<evidence type="ECO:0000256" key="1">
    <source>
        <dbReference type="ARBA" id="ARBA00008007"/>
    </source>
</evidence>
<dbReference type="InterPro" id="IPR044005">
    <property type="entry name" value="DZR_2"/>
</dbReference>
<protein>
    <submittedName>
        <fullName evidence="4">ComF family protein</fullName>
    </submittedName>
</protein>
<dbReference type="PANTHER" id="PTHR47505">
    <property type="entry name" value="DNA UTILIZATION PROTEIN YHGH"/>
    <property type="match status" value="1"/>
</dbReference>
<feature type="domain" description="Double zinc ribbon" evidence="3">
    <location>
        <begin position="9"/>
        <end position="42"/>
    </location>
</feature>
<evidence type="ECO:0000313" key="4">
    <source>
        <dbReference type="EMBL" id="SMC42019.1"/>
    </source>
</evidence>
<dbReference type="InterPro" id="IPR000836">
    <property type="entry name" value="PRTase_dom"/>
</dbReference>
<dbReference type="InterPro" id="IPR029057">
    <property type="entry name" value="PRTase-like"/>
</dbReference>
<evidence type="ECO:0000259" key="3">
    <source>
        <dbReference type="Pfam" id="PF18912"/>
    </source>
</evidence>
<dbReference type="OrthoDB" id="9779910at2"/>
<sequence length="219" mass="24111">MAPSFLHGIIDMMFPPRCTFCHRILKGKESGLCEECRKSLPETEGAGALQRGEFFSVCVSPLYYKGDVRESLLRFKFQKASNYAGTYGKILAGCIREHLQGKYDLITWVPLSKKREKTRGYDQSMLLAMAVALELDDVAVETLVKTLDVPAQSGLEAAEQRRANVLGAYEVKDQDLITGNRILLIDDIVTTGSTLSECARVLRTAGAKDVVCAALARGE</sequence>
<dbReference type="Proteomes" id="UP000192790">
    <property type="component" value="Unassembled WGS sequence"/>
</dbReference>
<dbReference type="Gene3D" id="3.40.50.2020">
    <property type="match status" value="1"/>
</dbReference>
<evidence type="ECO:0000259" key="2">
    <source>
        <dbReference type="Pfam" id="PF00156"/>
    </source>
</evidence>
<keyword evidence="5" id="KW-1185">Reference proteome</keyword>
<dbReference type="EMBL" id="FWXW01000001">
    <property type="protein sequence ID" value="SMC42019.1"/>
    <property type="molecule type" value="Genomic_DNA"/>
</dbReference>
<dbReference type="InterPro" id="IPR051910">
    <property type="entry name" value="ComF/GntX_DNA_util-trans"/>
</dbReference>
<accession>A0A1W1Z0R7</accession>
<name>A0A1W1Z0R7_9FIRM</name>
<evidence type="ECO:0000313" key="5">
    <source>
        <dbReference type="Proteomes" id="UP000192790"/>
    </source>
</evidence>
<dbReference type="Pfam" id="PF00156">
    <property type="entry name" value="Pribosyltran"/>
    <property type="match status" value="1"/>
</dbReference>